<comment type="caution">
    <text evidence="7">The sequence shown here is derived from an EMBL/GenBank/DDBJ whole genome shotgun (WGS) entry which is preliminary data.</text>
</comment>
<dbReference type="PROSITE" id="PS50249">
    <property type="entry name" value="MPN"/>
    <property type="match status" value="1"/>
</dbReference>
<dbReference type="Gene3D" id="3.40.140.10">
    <property type="entry name" value="Cytidine Deaminase, domain 2"/>
    <property type="match status" value="1"/>
</dbReference>
<dbReference type="GO" id="GO:0006508">
    <property type="term" value="P:proteolysis"/>
    <property type="evidence" value="ECO:0007669"/>
    <property type="project" value="UniProtKB-KW"/>
</dbReference>
<dbReference type="OrthoDB" id="9804316at2"/>
<evidence type="ECO:0000256" key="5">
    <source>
        <dbReference type="ARBA" id="ARBA00023049"/>
    </source>
</evidence>
<evidence type="ECO:0000256" key="4">
    <source>
        <dbReference type="ARBA" id="ARBA00022833"/>
    </source>
</evidence>
<evidence type="ECO:0000256" key="3">
    <source>
        <dbReference type="ARBA" id="ARBA00022801"/>
    </source>
</evidence>
<dbReference type="InterPro" id="IPR037518">
    <property type="entry name" value="MPN"/>
</dbReference>
<evidence type="ECO:0000256" key="2">
    <source>
        <dbReference type="ARBA" id="ARBA00022723"/>
    </source>
</evidence>
<keyword evidence="2" id="KW-0479">Metal-binding</keyword>
<dbReference type="RefSeq" id="WP_057837354.1">
    <property type="nucleotide sequence ID" value="NZ_LLXZ01000131.1"/>
</dbReference>
<keyword evidence="5" id="KW-0482">Metalloprotease</keyword>
<keyword evidence="1" id="KW-0645">Protease</keyword>
<evidence type="ECO:0000313" key="8">
    <source>
        <dbReference type="Proteomes" id="UP000050863"/>
    </source>
</evidence>
<keyword evidence="3" id="KW-0378">Hydrolase</keyword>
<accession>A0A0R3LAW3</accession>
<gene>
    <name evidence="7" type="ORF">CQ12_34270</name>
</gene>
<dbReference type="EMBL" id="LLXZ01000131">
    <property type="protein sequence ID" value="KRR04382.1"/>
    <property type="molecule type" value="Genomic_DNA"/>
</dbReference>
<dbReference type="GO" id="GO:0008237">
    <property type="term" value="F:metallopeptidase activity"/>
    <property type="evidence" value="ECO:0007669"/>
    <property type="project" value="UniProtKB-KW"/>
</dbReference>
<dbReference type="InterPro" id="IPR028090">
    <property type="entry name" value="JAB_dom_prok"/>
</dbReference>
<reference evidence="7 8" key="1">
    <citation type="submission" date="2014-03" db="EMBL/GenBank/DDBJ databases">
        <title>Bradyrhizobium valentinum sp. nov., isolated from effective nodules of Lupinus mariae-josephae, a lupine endemic of basic-lime soils in Eastern Spain.</title>
        <authorList>
            <person name="Duran D."/>
            <person name="Rey L."/>
            <person name="Navarro A."/>
            <person name="Busquets A."/>
            <person name="Imperial J."/>
            <person name="Ruiz-Argueso T."/>
        </authorList>
    </citation>
    <scope>NUCLEOTIDE SEQUENCE [LARGE SCALE GENOMIC DNA]</scope>
    <source>
        <strain evidence="7 8">PAC68</strain>
    </source>
</reference>
<dbReference type="STRING" id="280332.CQ12_34270"/>
<keyword evidence="4" id="KW-0862">Zinc</keyword>
<dbReference type="Proteomes" id="UP000050863">
    <property type="component" value="Unassembled WGS sequence"/>
</dbReference>
<name>A0A0R3LAW3_9BRAD</name>
<evidence type="ECO:0000259" key="6">
    <source>
        <dbReference type="PROSITE" id="PS50249"/>
    </source>
</evidence>
<evidence type="ECO:0000313" key="7">
    <source>
        <dbReference type="EMBL" id="KRR04382.1"/>
    </source>
</evidence>
<dbReference type="Pfam" id="PF14464">
    <property type="entry name" value="Prok-JAB"/>
    <property type="match status" value="1"/>
</dbReference>
<dbReference type="SUPFAM" id="SSF102712">
    <property type="entry name" value="JAB1/MPN domain"/>
    <property type="match status" value="1"/>
</dbReference>
<organism evidence="7 8">
    <name type="scientific">Bradyrhizobium jicamae</name>
    <dbReference type="NCBI Taxonomy" id="280332"/>
    <lineage>
        <taxon>Bacteria</taxon>
        <taxon>Pseudomonadati</taxon>
        <taxon>Pseudomonadota</taxon>
        <taxon>Alphaproteobacteria</taxon>
        <taxon>Hyphomicrobiales</taxon>
        <taxon>Nitrobacteraceae</taxon>
        <taxon>Bradyrhizobium</taxon>
    </lineage>
</organism>
<feature type="domain" description="MPN" evidence="6">
    <location>
        <begin position="10"/>
        <end position="146"/>
    </location>
</feature>
<dbReference type="AlphaFoldDB" id="A0A0R3LAW3"/>
<protein>
    <recommendedName>
        <fullName evidence="6">MPN domain-containing protein</fullName>
    </recommendedName>
</protein>
<evidence type="ECO:0000256" key="1">
    <source>
        <dbReference type="ARBA" id="ARBA00022670"/>
    </source>
</evidence>
<sequence length="162" mass="17917">MNQIADVTAISVPSGCVDELHAHLRKVGREGHEGLGLWVGRQTGHHFQVHRTLIPVQRHIRTLDGVCVVTGPEELHRINVWLYQEKLALIAQIHSHPGRAYHSSTDDEYAIATTVGCLSLVVPDFARAAFDLRNVASYRLDGTGVWQPLSAGQVTRMISVKD</sequence>
<keyword evidence="8" id="KW-1185">Reference proteome</keyword>
<proteinExistence type="predicted"/>
<dbReference type="GO" id="GO:0046872">
    <property type="term" value="F:metal ion binding"/>
    <property type="evidence" value="ECO:0007669"/>
    <property type="project" value="UniProtKB-KW"/>
</dbReference>